<feature type="region of interest" description="Disordered" evidence="1">
    <location>
        <begin position="1"/>
        <end position="35"/>
    </location>
</feature>
<evidence type="ECO:0000256" key="1">
    <source>
        <dbReference type="SAM" id="MobiDB-lite"/>
    </source>
</evidence>
<feature type="compositionally biased region" description="Polar residues" evidence="1">
    <location>
        <begin position="488"/>
        <end position="512"/>
    </location>
</feature>
<feature type="compositionally biased region" description="Low complexity" evidence="1">
    <location>
        <begin position="671"/>
        <end position="688"/>
    </location>
</feature>
<accession>A0ABM1Y7D4</accession>
<feature type="region of interest" description="Disordered" evidence="1">
    <location>
        <begin position="92"/>
        <end position="165"/>
    </location>
</feature>
<dbReference type="RefSeq" id="XP_062702825.1">
    <property type="nucleotide sequence ID" value="XM_062846841.1"/>
</dbReference>
<sequence>MYVINPNSGKDIPNTGYPTSTSGAPVGPTGGPAGTHHQEIISKILTKCATMTDTEPAASTTTTTTVNGTATILLSPSAVRQHHSTAAAATGGLVGVSPQSSPASSSSSASSPTADGPHPHSSFGAAASRDKAAKAGGGVGAGAGTNGSAGKQAGNGKINGNGAPISATNAPGGRLQFFKDGKFILELARAREGEKTSWISVPRKTFWPPTVSSTNANFHKHESSTSLSFSDDNSSVQSSPWQRDHCWKQTNPRPNISREMALYYHRPGCVRFKLSRDEWKRLRLKRRRPYDPALSVHNAVALHYEITRDRVPSEATPSPPATMDFKVNGTASETGSDEDEEKGKQRTNGVENGTKDFKNSRRKGVLKRRKDLGVIVQQLTVRVANSANSSAPRLPPAGIRSVFNSSHQQHVSPRKRILRELEKVSLEDSSTMKRSRSKPGSNSTVITATTATPLASVSSNGNGTGNSNSSSSSNGKLTNGASAVAESRTPTIPTTPVSRPISSYSITSLLGHNSSSESSNSSRPKQETNTTTSHHPYQQQQQHQASSHYQYLGKDVVASPKSPSEAHLSQRYYGKKKSPSYGSQNAASPNPGTDYGAGGYGMVRSPNLSPSPEHQGHSFTRYRQHPYSIHPTVSSPSSYSSVSRCSPSPTTNDSASSPYSGSAKYRAAYLASGGSPPSSSNPATANSPQHYSRQSPLNFARSPPPSQHQANYPPSSNHLRSNSGKDSASSPRASPSVEPIRVPATTPTSSSSTPSIRTVPKKTAALRQQFGSPSSSPSAVDAATRRERSNSNASSTSSEIARTAHFKKELDYAERSAAATDTVDGHLPSVPHSASQQPSPVIRPSTVIASPTPHHPAVANPFYMYPPQIAASLLAAQQSSAVPFLPASPLTSYYQHMYSQAAMAAAAYRSPLWMHYQGISPHAAAAAAAAAAAVSPPSAPPPPSSSSSSINSSNRDAQQRDSSRLHSATAGTGYNHGANSSSGSANTSSSHSNNNNNGSSSSPSPGAMALNYSAAALAASSHHHHHPQHPLPHHPTPHHSQWSVSHHDAPPSASATTTSGATNSAKEDLGADVPLNLSKH</sequence>
<evidence type="ECO:0000313" key="2">
    <source>
        <dbReference type="EnsemblMetazoa" id="AALFPA23_006476.P8422"/>
    </source>
</evidence>
<feature type="region of interest" description="Disordered" evidence="1">
    <location>
        <begin position="934"/>
        <end position="1080"/>
    </location>
</feature>
<organism evidence="2 3">
    <name type="scientific">Aedes albopictus</name>
    <name type="common">Asian tiger mosquito</name>
    <name type="synonym">Stegomyia albopicta</name>
    <dbReference type="NCBI Taxonomy" id="7160"/>
    <lineage>
        <taxon>Eukaryota</taxon>
        <taxon>Metazoa</taxon>
        <taxon>Ecdysozoa</taxon>
        <taxon>Arthropoda</taxon>
        <taxon>Hexapoda</taxon>
        <taxon>Insecta</taxon>
        <taxon>Pterygota</taxon>
        <taxon>Neoptera</taxon>
        <taxon>Endopterygota</taxon>
        <taxon>Diptera</taxon>
        <taxon>Nematocera</taxon>
        <taxon>Culicoidea</taxon>
        <taxon>Culicidae</taxon>
        <taxon>Culicinae</taxon>
        <taxon>Aedini</taxon>
        <taxon>Aedes</taxon>
        <taxon>Stegomyia</taxon>
    </lineage>
</organism>
<feature type="compositionally biased region" description="Low complexity" evidence="1">
    <location>
        <begin position="530"/>
        <end position="551"/>
    </location>
</feature>
<feature type="compositionally biased region" description="Polar residues" evidence="1">
    <location>
        <begin position="402"/>
        <end position="411"/>
    </location>
</feature>
<dbReference type="EnsemblMetazoa" id="AALFPA23_006476.R8421">
    <property type="protein sequence ID" value="AALFPA23_006476.P8421"/>
    <property type="gene ID" value="AALFPA23_006476"/>
</dbReference>
<dbReference type="RefSeq" id="XP_062702823.1">
    <property type="nucleotide sequence ID" value="XM_062846839.1"/>
</dbReference>
<keyword evidence="3" id="KW-1185">Reference proteome</keyword>
<dbReference type="GeneID" id="109407348"/>
<feature type="region of interest" description="Disordered" evidence="1">
    <location>
        <begin position="310"/>
        <end position="365"/>
    </location>
</feature>
<reference evidence="3" key="1">
    <citation type="journal article" date="2015" name="Proc. Natl. Acad. Sci. U.S.A.">
        <title>Genome sequence of the Asian Tiger mosquito, Aedes albopictus, reveals insights into its biology, genetics, and evolution.</title>
        <authorList>
            <person name="Chen X.G."/>
            <person name="Jiang X."/>
            <person name="Gu J."/>
            <person name="Xu M."/>
            <person name="Wu Y."/>
            <person name="Deng Y."/>
            <person name="Zhang C."/>
            <person name="Bonizzoni M."/>
            <person name="Dermauw W."/>
            <person name="Vontas J."/>
            <person name="Armbruster P."/>
            <person name="Huang X."/>
            <person name="Yang Y."/>
            <person name="Zhang H."/>
            <person name="He W."/>
            <person name="Peng H."/>
            <person name="Liu Y."/>
            <person name="Wu K."/>
            <person name="Chen J."/>
            <person name="Lirakis M."/>
            <person name="Topalis P."/>
            <person name="Van Leeuwen T."/>
            <person name="Hall A.B."/>
            <person name="Jiang X."/>
            <person name="Thorpe C."/>
            <person name="Mueller R.L."/>
            <person name="Sun C."/>
            <person name="Waterhouse R.M."/>
            <person name="Yan G."/>
            <person name="Tu Z.J."/>
            <person name="Fang X."/>
            <person name="James A.A."/>
        </authorList>
    </citation>
    <scope>NUCLEOTIDE SEQUENCE [LARGE SCALE GENOMIC DNA]</scope>
    <source>
        <strain evidence="3">Foshan</strain>
    </source>
</reference>
<feature type="compositionally biased region" description="Low complexity" evidence="1">
    <location>
        <begin position="18"/>
        <end position="27"/>
    </location>
</feature>
<dbReference type="EnsemblMetazoa" id="AALFPA23_006476.R8420">
    <property type="protein sequence ID" value="AALFPA23_006476.P8420"/>
    <property type="gene ID" value="AALFPA23_006476"/>
</dbReference>
<evidence type="ECO:0008006" key="4">
    <source>
        <dbReference type="Google" id="ProtNLM"/>
    </source>
</evidence>
<reference evidence="2" key="2">
    <citation type="submission" date="2025-05" db="UniProtKB">
        <authorList>
            <consortium name="EnsemblMetazoa"/>
        </authorList>
    </citation>
    <scope>IDENTIFICATION</scope>
    <source>
        <strain evidence="2">Foshan</strain>
    </source>
</reference>
<feature type="compositionally biased region" description="Polar residues" evidence="1">
    <location>
        <begin position="438"/>
        <end position="455"/>
    </location>
</feature>
<feature type="compositionally biased region" description="Low complexity" evidence="1">
    <location>
        <begin position="1052"/>
        <end position="1064"/>
    </location>
</feature>
<feature type="compositionally biased region" description="Polar residues" evidence="1">
    <location>
        <begin position="650"/>
        <end position="660"/>
    </location>
</feature>
<feature type="region of interest" description="Disordered" evidence="1">
    <location>
        <begin position="223"/>
        <end position="252"/>
    </location>
</feature>
<dbReference type="EnsemblMetazoa" id="AALFPA23_006476.R8422">
    <property type="protein sequence ID" value="AALFPA23_006476.P8422"/>
    <property type="gene ID" value="AALFPA23_006476"/>
</dbReference>
<protein>
    <recommendedName>
        <fullName evidence="4">Hairless</fullName>
    </recommendedName>
</protein>
<proteinExistence type="predicted"/>
<dbReference type="RefSeq" id="XP_062702824.1">
    <property type="nucleotide sequence ID" value="XM_062846840.1"/>
</dbReference>
<feature type="compositionally biased region" description="Polar residues" evidence="1">
    <location>
        <begin position="580"/>
        <end position="591"/>
    </location>
</feature>
<feature type="compositionally biased region" description="Low complexity" evidence="1">
    <location>
        <begin position="92"/>
        <end position="112"/>
    </location>
</feature>
<feature type="compositionally biased region" description="Basic residues" evidence="1">
    <location>
        <begin position="1021"/>
        <end position="1037"/>
    </location>
</feature>
<dbReference type="Proteomes" id="UP000069940">
    <property type="component" value="Unassembled WGS sequence"/>
</dbReference>
<feature type="compositionally biased region" description="Low complexity" evidence="1">
    <location>
        <begin position="628"/>
        <end position="649"/>
    </location>
</feature>
<feature type="compositionally biased region" description="Low complexity" evidence="1">
    <location>
        <begin position="513"/>
        <end position="522"/>
    </location>
</feature>
<feature type="region of interest" description="Disordered" evidence="1">
    <location>
        <begin position="387"/>
        <end position="802"/>
    </location>
</feature>
<feature type="compositionally biased region" description="Gly residues" evidence="1">
    <location>
        <begin position="135"/>
        <end position="147"/>
    </location>
</feature>
<feature type="compositionally biased region" description="Low complexity" evidence="1">
    <location>
        <begin position="224"/>
        <end position="239"/>
    </location>
</feature>
<feature type="compositionally biased region" description="Polar residues" evidence="1">
    <location>
        <begin position="707"/>
        <end position="733"/>
    </location>
</feature>
<feature type="compositionally biased region" description="Low complexity" evidence="1">
    <location>
        <begin position="790"/>
        <end position="801"/>
    </location>
</feature>
<feature type="compositionally biased region" description="Low complexity" evidence="1">
    <location>
        <begin position="975"/>
        <end position="1006"/>
    </location>
</feature>
<feature type="compositionally biased region" description="Low complexity" evidence="1">
    <location>
        <begin position="745"/>
        <end position="755"/>
    </location>
</feature>
<evidence type="ECO:0000313" key="3">
    <source>
        <dbReference type="Proteomes" id="UP000069940"/>
    </source>
</evidence>
<feature type="compositionally biased region" description="Low complexity" evidence="1">
    <location>
        <begin position="456"/>
        <end position="475"/>
    </location>
</feature>
<name>A0ABM1Y7D4_AEDAL</name>